<dbReference type="Gene3D" id="1.10.1740.10">
    <property type="match status" value="1"/>
</dbReference>
<dbReference type="PANTHER" id="PTHR30173">
    <property type="entry name" value="SIGMA 19 FACTOR"/>
    <property type="match status" value="1"/>
</dbReference>
<dbReference type="PANTHER" id="PTHR30173:SF43">
    <property type="entry name" value="ECF RNA POLYMERASE SIGMA FACTOR SIGI-RELATED"/>
    <property type="match status" value="1"/>
</dbReference>
<evidence type="ECO:0000256" key="1">
    <source>
        <dbReference type="ARBA" id="ARBA00010641"/>
    </source>
</evidence>
<name>A0ABN2NIY9_9PSEU</name>
<feature type="region of interest" description="Disordered" evidence="6">
    <location>
        <begin position="146"/>
        <end position="169"/>
    </location>
</feature>
<reference evidence="9 10" key="1">
    <citation type="journal article" date="2019" name="Int. J. Syst. Evol. Microbiol.">
        <title>The Global Catalogue of Microorganisms (GCM) 10K type strain sequencing project: providing services to taxonomists for standard genome sequencing and annotation.</title>
        <authorList>
            <consortium name="The Broad Institute Genomics Platform"/>
            <consortium name="The Broad Institute Genome Sequencing Center for Infectious Disease"/>
            <person name="Wu L."/>
            <person name="Ma J."/>
        </authorList>
    </citation>
    <scope>NUCLEOTIDE SEQUENCE [LARGE SCALE GENOMIC DNA]</scope>
    <source>
        <strain evidence="9 10">JCM 16009</strain>
    </source>
</reference>
<evidence type="ECO:0000256" key="4">
    <source>
        <dbReference type="ARBA" id="ARBA00023082"/>
    </source>
</evidence>
<feature type="domain" description="RNA polymerase sigma factor 70 region 4 type 2" evidence="8">
    <location>
        <begin position="105"/>
        <end position="155"/>
    </location>
</feature>
<dbReference type="NCBIfam" id="TIGR02937">
    <property type="entry name" value="sigma70-ECF"/>
    <property type="match status" value="1"/>
</dbReference>
<evidence type="ECO:0000313" key="9">
    <source>
        <dbReference type="EMBL" id="GAA1871379.1"/>
    </source>
</evidence>
<sequence length="282" mass="30771">MDLVEGFEANRAHLRGVAYRVLGSVSEAEDAVQEAWLRLQRTDTADVDNLRAWLTTVVGRIALNQLRSRRTRREQELPEQLPEPVVRRADDPEPRAELADSVGLALLVVLETLSPDERLAFVLHDMFAMPFDEIAPLVERSPAATRQLASRARRRVQGAEPGPDSPATRREVAEAFLTAARGGDIRRLVEVLDPDALLRVDAGDGIHETRGAEAVAGQAAAYRAEGQVRYPVLVNGAPGSLGVVDGRPVALLAFTVRDGRITEIDILADPTRLAALDPTLYT</sequence>
<dbReference type="InterPro" id="IPR013249">
    <property type="entry name" value="RNA_pol_sigma70_r4_t2"/>
</dbReference>
<dbReference type="EMBL" id="BAAAQK010000025">
    <property type="protein sequence ID" value="GAA1871379.1"/>
    <property type="molecule type" value="Genomic_DNA"/>
</dbReference>
<feature type="domain" description="RNA polymerase sigma-70 region 2" evidence="7">
    <location>
        <begin position="7"/>
        <end position="70"/>
    </location>
</feature>
<dbReference type="InterPro" id="IPR013324">
    <property type="entry name" value="RNA_pol_sigma_r3/r4-like"/>
</dbReference>
<dbReference type="Proteomes" id="UP001500449">
    <property type="component" value="Unassembled WGS sequence"/>
</dbReference>
<dbReference type="InterPro" id="IPR032710">
    <property type="entry name" value="NTF2-like_dom_sf"/>
</dbReference>
<evidence type="ECO:0000256" key="6">
    <source>
        <dbReference type="SAM" id="MobiDB-lite"/>
    </source>
</evidence>
<keyword evidence="5" id="KW-0804">Transcription</keyword>
<organism evidence="9 10">
    <name type="scientific">Pseudonocardia ailaonensis</name>
    <dbReference type="NCBI Taxonomy" id="367279"/>
    <lineage>
        <taxon>Bacteria</taxon>
        <taxon>Bacillati</taxon>
        <taxon>Actinomycetota</taxon>
        <taxon>Actinomycetes</taxon>
        <taxon>Pseudonocardiales</taxon>
        <taxon>Pseudonocardiaceae</taxon>
        <taxon>Pseudonocardia</taxon>
    </lineage>
</organism>
<dbReference type="Gene3D" id="1.10.10.10">
    <property type="entry name" value="Winged helix-like DNA-binding domain superfamily/Winged helix DNA-binding domain"/>
    <property type="match status" value="1"/>
</dbReference>
<keyword evidence="4" id="KW-0731">Sigma factor</keyword>
<dbReference type="InterPro" id="IPR007627">
    <property type="entry name" value="RNA_pol_sigma70_r2"/>
</dbReference>
<feature type="region of interest" description="Disordered" evidence="6">
    <location>
        <begin position="69"/>
        <end position="92"/>
    </location>
</feature>
<dbReference type="SUPFAM" id="SSF54427">
    <property type="entry name" value="NTF2-like"/>
    <property type="match status" value="1"/>
</dbReference>
<evidence type="ECO:0000313" key="10">
    <source>
        <dbReference type="Proteomes" id="UP001500449"/>
    </source>
</evidence>
<dbReference type="Gene3D" id="3.10.450.50">
    <property type="match status" value="1"/>
</dbReference>
<evidence type="ECO:0000256" key="5">
    <source>
        <dbReference type="ARBA" id="ARBA00023163"/>
    </source>
</evidence>
<keyword evidence="3" id="KW-0805">Transcription regulation</keyword>
<protein>
    <submittedName>
        <fullName evidence="9">RNA polymerase sigma factor SigJ</fullName>
    </submittedName>
</protein>
<comment type="similarity">
    <text evidence="1">Belongs to the sigma-70 factor family. ECF subfamily.</text>
</comment>
<evidence type="ECO:0000256" key="2">
    <source>
        <dbReference type="ARBA" id="ARBA00011344"/>
    </source>
</evidence>
<dbReference type="Pfam" id="PF04542">
    <property type="entry name" value="Sigma70_r2"/>
    <property type="match status" value="1"/>
</dbReference>
<dbReference type="InterPro" id="IPR052704">
    <property type="entry name" value="ECF_Sigma-70_Domain"/>
</dbReference>
<accession>A0ABN2NIY9</accession>
<dbReference type="InterPro" id="IPR013325">
    <property type="entry name" value="RNA_pol_sigma_r2"/>
</dbReference>
<dbReference type="InterPro" id="IPR036388">
    <property type="entry name" value="WH-like_DNA-bd_sf"/>
</dbReference>
<dbReference type="RefSeq" id="WP_344424702.1">
    <property type="nucleotide sequence ID" value="NZ_BAAAQK010000025.1"/>
</dbReference>
<dbReference type="SUPFAM" id="SSF88946">
    <property type="entry name" value="Sigma2 domain of RNA polymerase sigma factors"/>
    <property type="match status" value="1"/>
</dbReference>
<dbReference type="SUPFAM" id="SSF88659">
    <property type="entry name" value="Sigma3 and sigma4 domains of RNA polymerase sigma factors"/>
    <property type="match status" value="1"/>
</dbReference>
<dbReference type="Pfam" id="PF08281">
    <property type="entry name" value="Sigma70_r4_2"/>
    <property type="match status" value="1"/>
</dbReference>
<evidence type="ECO:0000259" key="7">
    <source>
        <dbReference type="Pfam" id="PF04542"/>
    </source>
</evidence>
<dbReference type="InterPro" id="IPR014284">
    <property type="entry name" value="RNA_pol_sigma-70_dom"/>
</dbReference>
<proteinExistence type="inferred from homology"/>
<keyword evidence="10" id="KW-1185">Reference proteome</keyword>
<evidence type="ECO:0000259" key="8">
    <source>
        <dbReference type="Pfam" id="PF08281"/>
    </source>
</evidence>
<evidence type="ECO:0000256" key="3">
    <source>
        <dbReference type="ARBA" id="ARBA00023015"/>
    </source>
</evidence>
<gene>
    <name evidence="9" type="primary">sigJ_1</name>
    <name evidence="9" type="ORF">GCM10009836_60220</name>
</gene>
<comment type="subunit">
    <text evidence="2">Interacts transiently with the RNA polymerase catalytic core formed by RpoA, RpoB, RpoC and RpoZ (2 alpha, 1 beta, 1 beta' and 1 omega subunit) to form the RNA polymerase holoenzyme that can initiate transcription.</text>
</comment>
<comment type="caution">
    <text evidence="9">The sequence shown here is derived from an EMBL/GenBank/DDBJ whole genome shotgun (WGS) entry which is preliminary data.</text>
</comment>